<feature type="active site" description="Charge relay system" evidence="5">
    <location>
        <position position="87"/>
    </location>
</feature>
<sequence length="522" mass="58121">MLKLNISKQLPLLNQSITNINALLKSGEITSVDLVKATIQRIKDTKVLNAFITITEDQAIQQAQQSAQRFKNEQYIGILDGVPLSFKDNFSTKDISTTCGSKMLSNYIPPFDATVVERLLESGVVMMGKTNMDEFAMGSACSESYFGPTYNPWNCNLKFKLCNQSDGSIVHTLDQNDDKDCWYIAGGSSGGSAVSVAIGASFAALSSDTGGSTRNPASRVGIVGFKPSYGLISRFGLIPLTHSLDVPGIMARNVQDVETVFSHLHGNDKRDSTTANVDLSQTSPNVRLKKLRIGIPNEYRCNFLDKNICKAWDDTIEILSNNGATIVPISLPHTKYSLACYSILNTCEVASNFACYDGIQYGYRADKKDVTFEECYTSTREESFNDIVKSRIISGNYFLLKQNYEKYYNKALKLRRLIADDFTTAFRDVDFMLTPVTVTSTMNFAKWSQMDKTEEAIKEDYCTQPTNMAGIPAISIPVKLDDTTKLPIGIQIIANKFDDYRLLKFAKQLESLIQFPHLIFDQ</sequence>
<proteinExistence type="inferred from homology"/>
<dbReference type="OMA" id="QPASYCG"/>
<comment type="function">
    <text evidence="5">Allows the formation of correctly charged Gln-tRNA(Gln) through the transamidation of misacylated Glu-tRNA(Gln) in the mitochondria. The reaction takes place in the presence of glutamine and ATP through an activated gamma-phospho-Glu-tRNA(Gln).</text>
</comment>
<evidence type="ECO:0000256" key="2">
    <source>
        <dbReference type="ARBA" id="ARBA00022741"/>
    </source>
</evidence>
<feature type="active site" description="Acyl-ester intermediate" evidence="5">
    <location>
        <position position="212"/>
    </location>
</feature>
<comment type="caution">
    <text evidence="7">The sequence shown here is derived from an EMBL/GenBank/DDBJ whole genome shotgun (WGS) entry which is preliminary data.</text>
</comment>
<feature type="active site" description="Charge relay system" evidence="5">
    <location>
        <position position="188"/>
    </location>
</feature>
<comment type="similarity">
    <text evidence="5">Belongs to the amidase family. GatA subfamily.</text>
</comment>
<dbReference type="Proteomes" id="UP001142055">
    <property type="component" value="Chromosome 1"/>
</dbReference>
<dbReference type="SUPFAM" id="SSF75304">
    <property type="entry name" value="Amidase signature (AS) enzymes"/>
    <property type="match status" value="1"/>
</dbReference>
<comment type="subunit">
    <text evidence="5">Subunit of the heterotrimeric GatCAB amidotransferase (AdT) complex, composed of A, B and C subunits.</text>
</comment>
<evidence type="ECO:0000313" key="8">
    <source>
        <dbReference type="Proteomes" id="UP001142055"/>
    </source>
</evidence>
<keyword evidence="8" id="KW-1185">Reference proteome</keyword>
<dbReference type="GO" id="GO:0005524">
    <property type="term" value="F:ATP binding"/>
    <property type="evidence" value="ECO:0007669"/>
    <property type="project" value="UniProtKB-KW"/>
</dbReference>
<evidence type="ECO:0000313" key="7">
    <source>
        <dbReference type="EMBL" id="KAJ6223463.1"/>
    </source>
</evidence>
<dbReference type="HAMAP" id="MF_00120">
    <property type="entry name" value="GatA"/>
    <property type="match status" value="1"/>
</dbReference>
<comment type="subcellular location">
    <subcellularLocation>
        <location evidence="5">Mitochondrion</location>
    </subcellularLocation>
</comment>
<dbReference type="PANTHER" id="PTHR11895">
    <property type="entry name" value="TRANSAMIDASE"/>
    <property type="match status" value="1"/>
</dbReference>
<gene>
    <name evidence="7" type="ORF">RDWZM_002008</name>
</gene>
<protein>
    <recommendedName>
        <fullName evidence="5">Glutamyl-tRNA(Gln) amidotransferase subunit A, mitochondrial</fullName>
        <shortName evidence="5">Glu-AdT subunit A</shortName>
        <ecNumber evidence="5">6.3.5.7</ecNumber>
    </recommendedName>
</protein>
<feature type="domain" description="Amidase" evidence="6">
    <location>
        <begin position="33"/>
        <end position="156"/>
    </location>
</feature>
<accession>A0A9Q0RPI1</accession>
<organism evidence="7 8">
    <name type="scientific">Blomia tropicalis</name>
    <name type="common">Mite</name>
    <dbReference type="NCBI Taxonomy" id="40697"/>
    <lineage>
        <taxon>Eukaryota</taxon>
        <taxon>Metazoa</taxon>
        <taxon>Ecdysozoa</taxon>
        <taxon>Arthropoda</taxon>
        <taxon>Chelicerata</taxon>
        <taxon>Arachnida</taxon>
        <taxon>Acari</taxon>
        <taxon>Acariformes</taxon>
        <taxon>Sarcoptiformes</taxon>
        <taxon>Astigmata</taxon>
        <taxon>Glycyphagoidea</taxon>
        <taxon>Echimyopodidae</taxon>
        <taxon>Blomia</taxon>
    </lineage>
</organism>
<keyword evidence="4 5" id="KW-0648">Protein biosynthesis</keyword>
<dbReference type="Pfam" id="PF01425">
    <property type="entry name" value="Amidase"/>
    <property type="match status" value="2"/>
</dbReference>
<evidence type="ECO:0000256" key="1">
    <source>
        <dbReference type="ARBA" id="ARBA00022598"/>
    </source>
</evidence>
<dbReference type="EC" id="6.3.5.7" evidence="5"/>
<dbReference type="PANTHER" id="PTHR11895:SF7">
    <property type="entry name" value="GLUTAMYL-TRNA(GLN) AMIDOTRANSFERASE SUBUNIT A, MITOCHONDRIAL"/>
    <property type="match status" value="1"/>
</dbReference>
<dbReference type="InterPro" id="IPR036928">
    <property type="entry name" value="AS_sf"/>
</dbReference>
<evidence type="ECO:0000259" key="6">
    <source>
        <dbReference type="Pfam" id="PF01425"/>
    </source>
</evidence>
<comment type="catalytic activity">
    <reaction evidence="5">
        <text>L-glutamyl-tRNA(Gln) + L-glutamine + ATP + H2O = L-glutaminyl-tRNA(Gln) + L-glutamate + ADP + phosphate + H(+)</text>
        <dbReference type="Rhea" id="RHEA:17521"/>
        <dbReference type="Rhea" id="RHEA-COMP:9681"/>
        <dbReference type="Rhea" id="RHEA-COMP:9684"/>
        <dbReference type="ChEBI" id="CHEBI:15377"/>
        <dbReference type="ChEBI" id="CHEBI:15378"/>
        <dbReference type="ChEBI" id="CHEBI:29985"/>
        <dbReference type="ChEBI" id="CHEBI:30616"/>
        <dbReference type="ChEBI" id="CHEBI:43474"/>
        <dbReference type="ChEBI" id="CHEBI:58359"/>
        <dbReference type="ChEBI" id="CHEBI:78520"/>
        <dbReference type="ChEBI" id="CHEBI:78521"/>
        <dbReference type="ChEBI" id="CHEBI:456216"/>
        <dbReference type="EC" id="6.3.5.7"/>
    </reaction>
</comment>
<keyword evidence="3 5" id="KW-0067">ATP-binding</keyword>
<dbReference type="GO" id="GO:0005739">
    <property type="term" value="C:mitochondrion"/>
    <property type="evidence" value="ECO:0007669"/>
    <property type="project" value="UniProtKB-SubCell"/>
</dbReference>
<reference evidence="7" key="1">
    <citation type="submission" date="2022-12" db="EMBL/GenBank/DDBJ databases">
        <title>Genome assemblies of Blomia tropicalis.</title>
        <authorList>
            <person name="Cui Y."/>
        </authorList>
    </citation>
    <scope>NUCLEOTIDE SEQUENCE</scope>
    <source>
        <tissue evidence="7">Adult mites</tissue>
    </source>
</reference>
<keyword evidence="1 5" id="KW-0436">Ligase</keyword>
<evidence type="ECO:0000256" key="5">
    <source>
        <dbReference type="HAMAP-Rule" id="MF_03150"/>
    </source>
</evidence>
<dbReference type="GO" id="GO:0070681">
    <property type="term" value="P:glutaminyl-tRNAGln biosynthesis via transamidation"/>
    <property type="evidence" value="ECO:0007669"/>
    <property type="project" value="UniProtKB-UniRule"/>
</dbReference>
<feature type="domain" description="Amidase" evidence="6">
    <location>
        <begin position="183"/>
        <end position="503"/>
    </location>
</feature>
<keyword evidence="2 5" id="KW-0547">Nucleotide-binding</keyword>
<name>A0A9Q0RPI1_BLOTA</name>
<dbReference type="EMBL" id="JAPWDV010000001">
    <property type="protein sequence ID" value="KAJ6223463.1"/>
    <property type="molecule type" value="Genomic_DNA"/>
</dbReference>
<dbReference type="InterPro" id="IPR004412">
    <property type="entry name" value="GatA"/>
</dbReference>
<dbReference type="GO" id="GO:0030956">
    <property type="term" value="C:glutamyl-tRNA(Gln) amidotransferase complex"/>
    <property type="evidence" value="ECO:0007669"/>
    <property type="project" value="UniProtKB-UniRule"/>
</dbReference>
<dbReference type="AlphaFoldDB" id="A0A9Q0RPI1"/>
<dbReference type="InterPro" id="IPR023631">
    <property type="entry name" value="Amidase_dom"/>
</dbReference>
<dbReference type="Gene3D" id="3.90.1300.10">
    <property type="entry name" value="Amidase signature (AS) domain"/>
    <property type="match status" value="1"/>
</dbReference>
<dbReference type="GO" id="GO:0032543">
    <property type="term" value="P:mitochondrial translation"/>
    <property type="evidence" value="ECO:0007669"/>
    <property type="project" value="UniProtKB-UniRule"/>
</dbReference>
<dbReference type="InterPro" id="IPR000120">
    <property type="entry name" value="Amidase"/>
</dbReference>
<evidence type="ECO:0000256" key="4">
    <source>
        <dbReference type="ARBA" id="ARBA00022917"/>
    </source>
</evidence>
<evidence type="ECO:0000256" key="3">
    <source>
        <dbReference type="ARBA" id="ARBA00022840"/>
    </source>
</evidence>
<keyword evidence="5" id="KW-0496">Mitochondrion</keyword>
<dbReference type="NCBIfam" id="TIGR00132">
    <property type="entry name" value="gatA"/>
    <property type="match status" value="1"/>
</dbReference>
<dbReference type="GO" id="GO:0050567">
    <property type="term" value="F:glutaminyl-tRNA synthase (glutamine-hydrolyzing) activity"/>
    <property type="evidence" value="ECO:0007669"/>
    <property type="project" value="UniProtKB-UniRule"/>
</dbReference>